<reference evidence="2" key="1">
    <citation type="journal article" date="2019" name="Int. J. Syst. Evol. Microbiol.">
        <title>The Global Catalogue of Microorganisms (GCM) 10K type strain sequencing project: providing services to taxonomists for standard genome sequencing and annotation.</title>
        <authorList>
            <consortium name="The Broad Institute Genomics Platform"/>
            <consortium name="The Broad Institute Genome Sequencing Center for Infectious Disease"/>
            <person name="Wu L."/>
            <person name="Ma J."/>
        </authorList>
    </citation>
    <scope>NUCLEOTIDE SEQUENCE [LARGE SCALE GENOMIC DNA]</scope>
    <source>
        <strain evidence="2">JCM 16022</strain>
    </source>
</reference>
<dbReference type="EMBL" id="BAAAQR010000017">
    <property type="protein sequence ID" value="GAA2155479.1"/>
    <property type="molecule type" value="Genomic_DNA"/>
</dbReference>
<comment type="caution">
    <text evidence="1">The sequence shown here is derived from an EMBL/GenBank/DDBJ whole genome shotgun (WGS) entry which is preliminary data.</text>
</comment>
<gene>
    <name evidence="1" type="ORF">GCM10009844_42610</name>
</gene>
<dbReference type="SUPFAM" id="SSF52540">
    <property type="entry name" value="P-loop containing nucleoside triphosphate hydrolases"/>
    <property type="match status" value="1"/>
</dbReference>
<evidence type="ECO:0000313" key="1">
    <source>
        <dbReference type="EMBL" id="GAA2155479.1"/>
    </source>
</evidence>
<sequence length="209" mass="23585">MSDGELLLIIGPPAVGKMTVGRAVCARTDFRLFHNHHTIEPLLEIFGFGTPAFRTLNGEFRRRVIEEAAASGTRLIFTFVWNVEEQEDADFVVDLVAPYRDAGMPVSFVELYADLPTRLERNVGEERISHKRSKRDLVWSDAHVRELDASYVMNTRPGRPTPADEVLTDFAHLRLDNSELTPEQSAAEITTWLDARGRLVPTAADPRRN</sequence>
<dbReference type="Gene3D" id="3.40.50.300">
    <property type="entry name" value="P-loop containing nucleotide triphosphate hydrolases"/>
    <property type="match status" value="1"/>
</dbReference>
<proteinExistence type="predicted"/>
<accession>A0ABP5M1V5</accession>
<dbReference type="Proteomes" id="UP001501771">
    <property type="component" value="Unassembled WGS sequence"/>
</dbReference>
<name>A0ABP5M1V5_9ACTN</name>
<protein>
    <submittedName>
        <fullName evidence="1">AAA family ATPase</fullName>
    </submittedName>
</protein>
<dbReference type="RefSeq" id="WP_344157477.1">
    <property type="nucleotide sequence ID" value="NZ_BAAAQR010000017.1"/>
</dbReference>
<evidence type="ECO:0000313" key="2">
    <source>
        <dbReference type="Proteomes" id="UP001501771"/>
    </source>
</evidence>
<organism evidence="1 2">
    <name type="scientific">Nocardioides koreensis</name>
    <dbReference type="NCBI Taxonomy" id="433651"/>
    <lineage>
        <taxon>Bacteria</taxon>
        <taxon>Bacillati</taxon>
        <taxon>Actinomycetota</taxon>
        <taxon>Actinomycetes</taxon>
        <taxon>Propionibacteriales</taxon>
        <taxon>Nocardioidaceae</taxon>
        <taxon>Nocardioides</taxon>
    </lineage>
</organism>
<dbReference type="InterPro" id="IPR027417">
    <property type="entry name" value="P-loop_NTPase"/>
</dbReference>
<keyword evidence="2" id="KW-1185">Reference proteome</keyword>